<sequence length="277" mass="31548">MFFQNRDVKSVAKYIGYSDASLAKVIDMTEGNNTEEVDFGGRLGKHPVDRDWANADFRISFAKNKTHSYAFYTLTMKNIYGALSKKYKYKVYHHEFDDIYGTTIDFIKKYKVHFGFIDAIISADGPFGIFADPCPQLTGTIIGGEDIVAVDWVGAGKMSLDPMISRYMQEAVEAFGKPAIKIVGDGRPYKYWANVPRISSIFSHGMLDRHYLFGFIIYYTMSEMDPDVFPSQPSQSDFINALRDLSAPLRELVFKEPGQQPSELHKFVNEIVIRMMQ</sequence>
<gene>
    <name evidence="2" type="ORF">SCALIN_C02_0001</name>
</gene>
<dbReference type="EMBL" id="BAOS01000002">
    <property type="protein sequence ID" value="GAX59322.1"/>
    <property type="molecule type" value="Genomic_DNA"/>
</dbReference>
<dbReference type="Pfam" id="PF04015">
    <property type="entry name" value="DUF362"/>
    <property type="match status" value="1"/>
</dbReference>
<evidence type="ECO:0000259" key="1">
    <source>
        <dbReference type="Pfam" id="PF04015"/>
    </source>
</evidence>
<proteinExistence type="predicted"/>
<dbReference type="Proteomes" id="UP000218542">
    <property type="component" value="Unassembled WGS sequence"/>
</dbReference>
<name>A0A286TTV6_9BACT</name>
<feature type="domain" description="DUF362" evidence="1">
    <location>
        <begin position="6"/>
        <end position="155"/>
    </location>
</feature>
<comment type="caution">
    <text evidence="2">The sequence shown here is derived from an EMBL/GenBank/DDBJ whole genome shotgun (WGS) entry which is preliminary data.</text>
</comment>
<keyword evidence="3" id="KW-1185">Reference proteome</keyword>
<reference evidence="3" key="1">
    <citation type="journal article" date="2017" name="Environ. Microbiol. Rep.">
        <title>Genetic Diversity of Marine Anaerobic Ammonium-Oxidizing Bacteria as Revealed by Genomic and Proteomic Analyses of 'Candidatus Scalindua japonica'.</title>
        <authorList>
            <person name="Oshiki M."/>
            <person name="Mizuto K."/>
            <person name="Kimura Z."/>
            <person name="Kindaichi T."/>
            <person name="Satoh H."/>
            <person name="Okabe S."/>
        </authorList>
    </citation>
    <scope>NUCLEOTIDE SEQUENCE [LARGE SCALE GENOMIC DNA]</scope>
    <source>
        <strain evidence="3">husup-a2</strain>
    </source>
</reference>
<organism evidence="2 3">
    <name type="scientific">Candidatus Scalindua japonica</name>
    <dbReference type="NCBI Taxonomy" id="1284222"/>
    <lineage>
        <taxon>Bacteria</taxon>
        <taxon>Pseudomonadati</taxon>
        <taxon>Planctomycetota</taxon>
        <taxon>Candidatus Brocadiia</taxon>
        <taxon>Candidatus Brocadiales</taxon>
        <taxon>Candidatus Scalinduaceae</taxon>
        <taxon>Candidatus Scalindua</taxon>
    </lineage>
</organism>
<dbReference type="AlphaFoldDB" id="A0A286TTV6"/>
<evidence type="ECO:0000313" key="2">
    <source>
        <dbReference type="EMBL" id="GAX59322.1"/>
    </source>
</evidence>
<protein>
    <recommendedName>
        <fullName evidence="1">DUF362 domain-containing protein</fullName>
    </recommendedName>
</protein>
<evidence type="ECO:0000313" key="3">
    <source>
        <dbReference type="Proteomes" id="UP000218542"/>
    </source>
</evidence>
<dbReference type="InterPro" id="IPR007160">
    <property type="entry name" value="DUF362"/>
</dbReference>
<accession>A0A286TTV6</accession>